<keyword evidence="3" id="KW-1185">Reference proteome</keyword>
<feature type="transmembrane region" description="Helical" evidence="1">
    <location>
        <begin position="175"/>
        <end position="198"/>
    </location>
</feature>
<feature type="transmembrane region" description="Helical" evidence="1">
    <location>
        <begin position="251"/>
        <end position="272"/>
    </location>
</feature>
<dbReference type="RefSeq" id="WP_099097060.1">
    <property type="nucleotide sequence ID" value="NZ_PDNU01000048.1"/>
</dbReference>
<organism evidence="2 3">
    <name type="scientific">Teichococcus rhizosphaerae</name>
    <dbReference type="NCBI Taxonomy" id="1335062"/>
    <lineage>
        <taxon>Bacteria</taxon>
        <taxon>Pseudomonadati</taxon>
        <taxon>Pseudomonadota</taxon>
        <taxon>Alphaproteobacteria</taxon>
        <taxon>Acetobacterales</taxon>
        <taxon>Roseomonadaceae</taxon>
        <taxon>Roseomonas</taxon>
    </lineage>
</organism>
<evidence type="ECO:0000313" key="3">
    <source>
        <dbReference type="Proteomes" id="UP000223527"/>
    </source>
</evidence>
<keyword evidence="1" id="KW-0472">Membrane</keyword>
<evidence type="ECO:0000256" key="1">
    <source>
        <dbReference type="SAM" id="Phobius"/>
    </source>
</evidence>
<feature type="transmembrane region" description="Helical" evidence="1">
    <location>
        <begin position="53"/>
        <end position="74"/>
    </location>
</feature>
<feature type="transmembrane region" description="Helical" evidence="1">
    <location>
        <begin position="105"/>
        <end position="129"/>
    </location>
</feature>
<gene>
    <name evidence="2" type="ORF">CR162_18820</name>
</gene>
<dbReference type="GO" id="GO:0140359">
    <property type="term" value="F:ABC-type transporter activity"/>
    <property type="evidence" value="ECO:0007669"/>
    <property type="project" value="InterPro"/>
</dbReference>
<keyword evidence="1" id="KW-0812">Transmembrane</keyword>
<evidence type="ECO:0008006" key="4">
    <source>
        <dbReference type="Google" id="ProtNLM"/>
    </source>
</evidence>
<comment type="caution">
    <text evidence="2">The sequence shown here is derived from an EMBL/GenBank/DDBJ whole genome shotgun (WGS) entry which is preliminary data.</text>
</comment>
<dbReference type="OrthoDB" id="9805862at2"/>
<name>A0A2C6Z4F8_9PROT</name>
<dbReference type="AlphaFoldDB" id="A0A2C6Z4F8"/>
<sequence>MRGVLLVAGKEIREGMRNRWVLAATLLLAALALTLTFLGAAPAGRVGASALDVVVVSLSSLSVFLLPLIALLISHDAIVGEMERGTMLLLLSYPLARWQVVLGKFLGHLAILAVATILGYGAAALALALTGPAIAPASWQAFALMIGSSVLLGAAFVALGYLVSALVRDRGTAAGIAVGLWLLMVLIWDMALLGLLVADQGESVTAGMLDLLLLLNPTDAYRLFNLAGLADVRMLSGMAALAGNSALSAPVLLAALVGWALVPLLAAAAVFARREL</sequence>
<proteinExistence type="predicted"/>
<dbReference type="PANTHER" id="PTHR43471:SF1">
    <property type="entry name" value="ABC TRANSPORTER PERMEASE PROTEIN NOSY-RELATED"/>
    <property type="match status" value="1"/>
</dbReference>
<dbReference type="EMBL" id="PDNU01000048">
    <property type="protein sequence ID" value="PHK93391.1"/>
    <property type="molecule type" value="Genomic_DNA"/>
</dbReference>
<accession>A0A2C6Z4F8</accession>
<protein>
    <recommendedName>
        <fullName evidence="4">ABC transporter permease</fullName>
    </recommendedName>
</protein>
<feature type="transmembrane region" description="Helical" evidence="1">
    <location>
        <begin position="141"/>
        <end position="163"/>
    </location>
</feature>
<evidence type="ECO:0000313" key="2">
    <source>
        <dbReference type="EMBL" id="PHK93391.1"/>
    </source>
</evidence>
<dbReference type="Pfam" id="PF12679">
    <property type="entry name" value="ABC2_membrane_2"/>
    <property type="match status" value="1"/>
</dbReference>
<dbReference type="PANTHER" id="PTHR43471">
    <property type="entry name" value="ABC TRANSPORTER PERMEASE"/>
    <property type="match status" value="1"/>
</dbReference>
<dbReference type="Proteomes" id="UP000223527">
    <property type="component" value="Unassembled WGS sequence"/>
</dbReference>
<reference evidence="2 3" key="1">
    <citation type="submission" date="2017-10" db="EMBL/GenBank/DDBJ databases">
        <authorList>
            <person name="Banno H."/>
            <person name="Chua N.-H."/>
        </authorList>
    </citation>
    <scope>NUCLEOTIDE SEQUENCE [LARGE SCALE GENOMIC DNA]</scope>
    <source>
        <strain evidence="2 3">YW11</strain>
    </source>
</reference>
<dbReference type="GO" id="GO:0005886">
    <property type="term" value="C:plasma membrane"/>
    <property type="evidence" value="ECO:0007669"/>
    <property type="project" value="UniProtKB-SubCell"/>
</dbReference>
<keyword evidence="1" id="KW-1133">Transmembrane helix</keyword>